<protein>
    <recommendedName>
        <fullName evidence="5">Extracellular membrane protein CFEM domain-containing protein</fullName>
    </recommendedName>
</protein>
<dbReference type="EMBL" id="ML977003">
    <property type="protein sequence ID" value="KAF1953543.1"/>
    <property type="molecule type" value="Genomic_DNA"/>
</dbReference>
<name>A0A6A5TL03_9PLEO</name>
<dbReference type="Proteomes" id="UP000800035">
    <property type="component" value="Unassembled WGS sequence"/>
</dbReference>
<keyword evidence="4" id="KW-1185">Reference proteome</keyword>
<accession>A0A6A5TL03</accession>
<keyword evidence="2" id="KW-0732">Signal</keyword>
<feature type="chain" id="PRO_5025395046" description="Extracellular membrane protein CFEM domain-containing protein" evidence="2">
    <location>
        <begin position="20"/>
        <end position="233"/>
    </location>
</feature>
<sequence>MAPVYSIIIILLFALVANAELINPKEIPLGACGAQSCWYDASRPDQIGPCGIDTTGCPPDSKNCGFYDSKCYCQQTTQLRCAWSPCSWWNWMLVEDWFFKKCPGAPTVDFDKAPKCAAQCLAEKAIDYGCLTRNTNCFCIHADLFECNYNCHGKDKELLKSWLMDTCKISEARAEAGVTGSGFWEGADPQSGDKNEPIFVERKRRKPRWYEGMAFAILGASFLTVVGFFLWMR</sequence>
<feature type="signal peptide" evidence="2">
    <location>
        <begin position="1"/>
        <end position="19"/>
    </location>
</feature>
<gene>
    <name evidence="3" type="ORF">CC80DRAFT_141083</name>
</gene>
<feature type="transmembrane region" description="Helical" evidence="1">
    <location>
        <begin position="209"/>
        <end position="231"/>
    </location>
</feature>
<dbReference type="AlphaFoldDB" id="A0A6A5TL03"/>
<evidence type="ECO:0000313" key="4">
    <source>
        <dbReference type="Proteomes" id="UP000800035"/>
    </source>
</evidence>
<proteinExistence type="predicted"/>
<reference evidence="3" key="1">
    <citation type="journal article" date="2020" name="Stud. Mycol.">
        <title>101 Dothideomycetes genomes: a test case for predicting lifestyles and emergence of pathogens.</title>
        <authorList>
            <person name="Haridas S."/>
            <person name="Albert R."/>
            <person name="Binder M."/>
            <person name="Bloem J."/>
            <person name="Labutti K."/>
            <person name="Salamov A."/>
            <person name="Andreopoulos B."/>
            <person name="Baker S."/>
            <person name="Barry K."/>
            <person name="Bills G."/>
            <person name="Bluhm B."/>
            <person name="Cannon C."/>
            <person name="Castanera R."/>
            <person name="Culley D."/>
            <person name="Daum C."/>
            <person name="Ezra D."/>
            <person name="Gonzalez J."/>
            <person name="Henrissat B."/>
            <person name="Kuo A."/>
            <person name="Liang C."/>
            <person name="Lipzen A."/>
            <person name="Lutzoni F."/>
            <person name="Magnuson J."/>
            <person name="Mondo S."/>
            <person name="Nolan M."/>
            <person name="Ohm R."/>
            <person name="Pangilinan J."/>
            <person name="Park H.-J."/>
            <person name="Ramirez L."/>
            <person name="Alfaro M."/>
            <person name="Sun H."/>
            <person name="Tritt A."/>
            <person name="Yoshinaga Y."/>
            <person name="Zwiers L.-H."/>
            <person name="Turgeon B."/>
            <person name="Goodwin S."/>
            <person name="Spatafora J."/>
            <person name="Crous P."/>
            <person name="Grigoriev I."/>
        </authorList>
    </citation>
    <scope>NUCLEOTIDE SEQUENCE</scope>
    <source>
        <strain evidence="3">CBS 675.92</strain>
    </source>
</reference>
<dbReference type="OrthoDB" id="3777625at2759"/>
<organism evidence="3 4">
    <name type="scientific">Byssothecium circinans</name>
    <dbReference type="NCBI Taxonomy" id="147558"/>
    <lineage>
        <taxon>Eukaryota</taxon>
        <taxon>Fungi</taxon>
        <taxon>Dikarya</taxon>
        <taxon>Ascomycota</taxon>
        <taxon>Pezizomycotina</taxon>
        <taxon>Dothideomycetes</taxon>
        <taxon>Pleosporomycetidae</taxon>
        <taxon>Pleosporales</taxon>
        <taxon>Massarineae</taxon>
        <taxon>Massarinaceae</taxon>
        <taxon>Byssothecium</taxon>
    </lineage>
</organism>
<evidence type="ECO:0000256" key="2">
    <source>
        <dbReference type="SAM" id="SignalP"/>
    </source>
</evidence>
<evidence type="ECO:0008006" key="5">
    <source>
        <dbReference type="Google" id="ProtNLM"/>
    </source>
</evidence>
<keyword evidence="1" id="KW-0472">Membrane</keyword>
<keyword evidence="1" id="KW-1133">Transmembrane helix</keyword>
<evidence type="ECO:0000256" key="1">
    <source>
        <dbReference type="SAM" id="Phobius"/>
    </source>
</evidence>
<evidence type="ECO:0000313" key="3">
    <source>
        <dbReference type="EMBL" id="KAF1953543.1"/>
    </source>
</evidence>
<keyword evidence="1" id="KW-0812">Transmembrane</keyword>